<dbReference type="AlphaFoldDB" id="A0A939D763"/>
<keyword evidence="4" id="KW-1185">Reference proteome</keyword>
<sequence>MINTILSSSVLILIILAIRFVFKGKINPMVQYGLWGLVVLRLAIFNLLNIHPIESTLSVMNAAGNVTKTIQGTSTAEQVIAGNAQVGTHNTAIDIMNNVKTGIMISGDGISAAAAIDWQLVIMIVWAIGTITLGLWLLIVNLKFSKKIVEKRSFLLSVETDHQGKSLPVYVADGLYSPCLMGHRGEIAIYVTSKVAADKEKLRYAIEHELCHYKHHDLEWSILRGLLLVFYWFNPLVWVAAIMSKRDCELACDYGVIKEMSKEDRLTYGKTLVDLINQREKKNNVLQIATTMYGSSNGIKERVTMIAKNKKMKVTTLIAALLIVSLSVGCTFTTAPKHEKDSSPDQQTEITAFATKWADAFSQRDAKTIYDLCENETLYLTIGSVGESGDLWMGISSPWPWNKDYKIEIVDSSTIDIYYYFRTSSPTVYAAKETVTIKKIDGAYKAVGDSWKHFDKVKSKAEFDEAYKLGFPDFTEFAATYQFQADENADYNQGRKEILENPATAAIDQLNLDGAKVSDVTYQPVYKKAVVTFAWQDGEVTVNLIQPTFKDENGTERQATIWIVVNEEQAN</sequence>
<accession>A0A939D763</accession>
<reference evidence="3" key="1">
    <citation type="submission" date="2021-02" db="EMBL/GenBank/DDBJ databases">
        <title>Abyssanaerobacter marinus gen.nov., sp., nov, anaerobic bacterium isolated from the Onnuri vent field of Indian Ocean and suggestion of Mogibacteriaceae fam. nov., and proposal of reclassification of ambiguous this family's genus member.</title>
        <authorList>
            <person name="Kim Y.J."/>
            <person name="Yang J.-A."/>
        </authorList>
    </citation>
    <scope>NUCLEOTIDE SEQUENCE</scope>
    <source>
        <strain evidence="3">DSM 2634</strain>
    </source>
</reference>
<feature type="transmembrane region" description="Helical" evidence="1">
    <location>
        <begin position="314"/>
        <end position="335"/>
    </location>
</feature>
<evidence type="ECO:0000259" key="2">
    <source>
        <dbReference type="Pfam" id="PF05569"/>
    </source>
</evidence>
<feature type="domain" description="Peptidase M56" evidence="2">
    <location>
        <begin position="2"/>
        <end position="306"/>
    </location>
</feature>
<evidence type="ECO:0000313" key="4">
    <source>
        <dbReference type="Proteomes" id="UP000664545"/>
    </source>
</evidence>
<evidence type="ECO:0000256" key="1">
    <source>
        <dbReference type="SAM" id="Phobius"/>
    </source>
</evidence>
<dbReference type="PANTHER" id="PTHR34978">
    <property type="entry name" value="POSSIBLE SENSOR-TRANSDUCER PROTEIN BLAR"/>
    <property type="match status" value="1"/>
</dbReference>
<dbReference type="Pfam" id="PF05569">
    <property type="entry name" value="Peptidase_M56"/>
    <property type="match status" value="1"/>
</dbReference>
<name>A0A939D763_CLOAM</name>
<dbReference type="EMBL" id="JAFJZZ010000001">
    <property type="protein sequence ID" value="MBN7772325.1"/>
    <property type="molecule type" value="Genomic_DNA"/>
</dbReference>
<dbReference type="InterPro" id="IPR052173">
    <property type="entry name" value="Beta-lactam_resp_regulator"/>
</dbReference>
<feature type="transmembrane region" description="Helical" evidence="1">
    <location>
        <begin position="6"/>
        <end position="22"/>
    </location>
</feature>
<dbReference type="InterPro" id="IPR008756">
    <property type="entry name" value="Peptidase_M56"/>
</dbReference>
<keyword evidence="1" id="KW-0472">Membrane</keyword>
<keyword evidence="1" id="KW-0812">Transmembrane</keyword>
<feature type="transmembrane region" description="Helical" evidence="1">
    <location>
        <begin position="34"/>
        <end position="53"/>
    </location>
</feature>
<organism evidence="3 4">
    <name type="scientific">Clostridium aminobutyricum</name>
    <dbReference type="NCBI Taxonomy" id="33953"/>
    <lineage>
        <taxon>Bacteria</taxon>
        <taxon>Bacillati</taxon>
        <taxon>Bacillota</taxon>
        <taxon>Clostridia</taxon>
        <taxon>Eubacteriales</taxon>
        <taxon>Clostridiaceae</taxon>
        <taxon>Clostridium</taxon>
    </lineage>
</organism>
<feature type="transmembrane region" description="Helical" evidence="1">
    <location>
        <begin position="120"/>
        <end position="142"/>
    </location>
</feature>
<keyword evidence="1" id="KW-1133">Transmembrane helix</keyword>
<comment type="caution">
    <text evidence="3">The sequence shown here is derived from an EMBL/GenBank/DDBJ whole genome shotgun (WGS) entry which is preliminary data.</text>
</comment>
<protein>
    <recommendedName>
        <fullName evidence="2">Peptidase M56 domain-containing protein</fullName>
    </recommendedName>
</protein>
<dbReference type="RefSeq" id="WP_206581135.1">
    <property type="nucleotide sequence ID" value="NZ_JAFJZZ010000001.1"/>
</dbReference>
<proteinExistence type="predicted"/>
<gene>
    <name evidence="3" type="ORF">JYB65_03025</name>
</gene>
<evidence type="ECO:0000313" key="3">
    <source>
        <dbReference type="EMBL" id="MBN7772325.1"/>
    </source>
</evidence>
<dbReference type="CDD" id="cd07341">
    <property type="entry name" value="M56_BlaR1_MecR1_like"/>
    <property type="match status" value="1"/>
</dbReference>
<dbReference type="PANTHER" id="PTHR34978:SF3">
    <property type="entry name" value="SLR0241 PROTEIN"/>
    <property type="match status" value="1"/>
</dbReference>
<dbReference type="Proteomes" id="UP000664545">
    <property type="component" value="Unassembled WGS sequence"/>
</dbReference>